<organism evidence="2 3">
    <name type="scientific">Marasmius crinis-equi</name>
    <dbReference type="NCBI Taxonomy" id="585013"/>
    <lineage>
        <taxon>Eukaryota</taxon>
        <taxon>Fungi</taxon>
        <taxon>Dikarya</taxon>
        <taxon>Basidiomycota</taxon>
        <taxon>Agaricomycotina</taxon>
        <taxon>Agaricomycetes</taxon>
        <taxon>Agaricomycetidae</taxon>
        <taxon>Agaricales</taxon>
        <taxon>Marasmiineae</taxon>
        <taxon>Marasmiaceae</taxon>
        <taxon>Marasmius</taxon>
    </lineage>
</organism>
<keyword evidence="3" id="KW-1185">Reference proteome</keyword>
<evidence type="ECO:0008006" key="4">
    <source>
        <dbReference type="Google" id="ProtNLM"/>
    </source>
</evidence>
<evidence type="ECO:0000256" key="1">
    <source>
        <dbReference type="SAM" id="MobiDB-lite"/>
    </source>
</evidence>
<comment type="caution">
    <text evidence="2">The sequence shown here is derived from an EMBL/GenBank/DDBJ whole genome shotgun (WGS) entry which is preliminary data.</text>
</comment>
<accession>A0ABR3EI80</accession>
<feature type="compositionally biased region" description="Basic and acidic residues" evidence="1">
    <location>
        <begin position="45"/>
        <end position="69"/>
    </location>
</feature>
<sequence>SDEKDEKHAPNDYVSADVRLDKLCKDLPFGRKEELNELLEQFKASREVRDAQEPRDLEAEELEKAREPELPEYAVPPTVNPTILDSCAKGPNLRSQFEVDSDFMKDLHRYYKTDPLFSKILEKPTDHPKFIVDENSGSIWTTNLASERVL</sequence>
<reference evidence="2 3" key="1">
    <citation type="submission" date="2024-02" db="EMBL/GenBank/DDBJ databases">
        <title>A draft genome for the cacao thread blight pathogen Marasmius crinis-equi.</title>
        <authorList>
            <person name="Cohen S.P."/>
            <person name="Baruah I.K."/>
            <person name="Amoako-Attah I."/>
            <person name="Bukari Y."/>
            <person name="Meinhardt L.W."/>
            <person name="Bailey B.A."/>
        </authorList>
    </citation>
    <scope>NUCLEOTIDE SEQUENCE [LARGE SCALE GENOMIC DNA]</scope>
    <source>
        <strain evidence="2 3">GH-76</strain>
    </source>
</reference>
<evidence type="ECO:0000313" key="2">
    <source>
        <dbReference type="EMBL" id="KAL0562596.1"/>
    </source>
</evidence>
<name>A0ABR3EI80_9AGAR</name>
<dbReference type="Proteomes" id="UP001465976">
    <property type="component" value="Unassembled WGS sequence"/>
</dbReference>
<feature type="non-terminal residue" evidence="2">
    <location>
        <position position="1"/>
    </location>
</feature>
<feature type="non-terminal residue" evidence="2">
    <location>
        <position position="150"/>
    </location>
</feature>
<gene>
    <name evidence="2" type="ORF">V5O48_019489</name>
</gene>
<protein>
    <recommendedName>
        <fullName evidence="4">Tropomodulin</fullName>
    </recommendedName>
</protein>
<feature type="region of interest" description="Disordered" evidence="1">
    <location>
        <begin position="45"/>
        <end position="77"/>
    </location>
</feature>
<proteinExistence type="predicted"/>
<evidence type="ECO:0000313" key="3">
    <source>
        <dbReference type="Proteomes" id="UP001465976"/>
    </source>
</evidence>
<dbReference type="EMBL" id="JBAHYK010005091">
    <property type="protein sequence ID" value="KAL0562596.1"/>
    <property type="molecule type" value="Genomic_DNA"/>
</dbReference>